<sequence>MANTSRPARLITHPTHSYHALVLTAAGDNTFLCDGCRCHGSGLCYRCARCDFNLHEHCATCPPTLPSFAHPQHALTLEPFPDGGGSSRDAAPRDCDLCRGPIKGMSYRCRPCGFHLHPTCALLPPAAAGSAFHPEHVLALVPAAPRPCSACGKECVVWRYRCDPCRIDLHPGCLHAAKSAVVVARPTRRTAMRFGIELGRRFRIGATLTVDRPKVN</sequence>
<gene>
    <name evidence="6" type="primary">LOC109721640</name>
</gene>
<dbReference type="InterPro" id="IPR046349">
    <property type="entry name" value="C1-like_sf"/>
</dbReference>
<reference evidence="6" key="2">
    <citation type="submission" date="2025-08" db="UniProtKB">
        <authorList>
            <consortium name="RefSeq"/>
        </authorList>
    </citation>
    <scope>IDENTIFICATION</scope>
    <source>
        <tissue evidence="6">Leaf</tissue>
    </source>
</reference>
<organism evidence="5 6">
    <name type="scientific">Ananas comosus</name>
    <name type="common">Pineapple</name>
    <name type="synonym">Ananas ananas</name>
    <dbReference type="NCBI Taxonomy" id="4615"/>
    <lineage>
        <taxon>Eukaryota</taxon>
        <taxon>Viridiplantae</taxon>
        <taxon>Streptophyta</taxon>
        <taxon>Embryophyta</taxon>
        <taxon>Tracheophyta</taxon>
        <taxon>Spermatophyta</taxon>
        <taxon>Magnoliopsida</taxon>
        <taxon>Liliopsida</taxon>
        <taxon>Poales</taxon>
        <taxon>Bromeliaceae</taxon>
        <taxon>Bromelioideae</taxon>
        <taxon>Ananas</taxon>
    </lineage>
</organism>
<dbReference type="Gene3D" id="3.30.60.20">
    <property type="match status" value="1"/>
</dbReference>
<dbReference type="PROSITE" id="PS50081">
    <property type="entry name" value="ZF_DAG_PE_2"/>
    <property type="match status" value="1"/>
</dbReference>
<keyword evidence="5" id="KW-1185">Reference proteome</keyword>
<dbReference type="GO" id="GO:0046872">
    <property type="term" value="F:metal ion binding"/>
    <property type="evidence" value="ECO:0007669"/>
    <property type="project" value="UniProtKB-KW"/>
</dbReference>
<evidence type="ECO:0000313" key="5">
    <source>
        <dbReference type="Proteomes" id="UP000515123"/>
    </source>
</evidence>
<dbReference type="GeneID" id="109721640"/>
<name>A0A6P5GHZ1_ANACO</name>
<accession>A0A6P5GHZ1</accession>
<feature type="domain" description="Phorbol-ester/DAG-type" evidence="4">
    <location>
        <begin position="72"/>
        <end position="128"/>
    </location>
</feature>
<evidence type="ECO:0000256" key="3">
    <source>
        <dbReference type="ARBA" id="ARBA00022833"/>
    </source>
</evidence>
<reference evidence="5" key="1">
    <citation type="journal article" date="2015" name="Nat. Genet.">
        <title>The pineapple genome and the evolution of CAM photosynthesis.</title>
        <authorList>
            <person name="Ming R."/>
            <person name="VanBuren R."/>
            <person name="Wai C.M."/>
            <person name="Tang H."/>
            <person name="Schatz M.C."/>
            <person name="Bowers J.E."/>
            <person name="Lyons E."/>
            <person name="Wang M.L."/>
            <person name="Chen J."/>
            <person name="Biggers E."/>
            <person name="Zhang J."/>
            <person name="Huang L."/>
            <person name="Zhang L."/>
            <person name="Miao W."/>
            <person name="Zhang J."/>
            <person name="Ye Z."/>
            <person name="Miao C."/>
            <person name="Lin Z."/>
            <person name="Wang H."/>
            <person name="Zhou H."/>
            <person name="Yim W.C."/>
            <person name="Priest H.D."/>
            <person name="Zheng C."/>
            <person name="Woodhouse M."/>
            <person name="Edger P.P."/>
            <person name="Guyot R."/>
            <person name="Guo H.B."/>
            <person name="Guo H."/>
            <person name="Zheng G."/>
            <person name="Singh R."/>
            <person name="Sharma A."/>
            <person name="Min X."/>
            <person name="Zheng Y."/>
            <person name="Lee H."/>
            <person name="Gurtowski J."/>
            <person name="Sedlazeck F.J."/>
            <person name="Harkess A."/>
            <person name="McKain M.R."/>
            <person name="Liao Z."/>
            <person name="Fang J."/>
            <person name="Liu J."/>
            <person name="Zhang X."/>
            <person name="Zhang Q."/>
            <person name="Hu W."/>
            <person name="Qin Y."/>
            <person name="Wang K."/>
            <person name="Chen L.Y."/>
            <person name="Shirley N."/>
            <person name="Lin Y.R."/>
            <person name="Liu L.Y."/>
            <person name="Hernandez A.G."/>
            <person name="Wright C.L."/>
            <person name="Bulone V."/>
            <person name="Tuskan G.A."/>
            <person name="Heath K."/>
            <person name="Zee F."/>
            <person name="Moore P.H."/>
            <person name="Sunkar R."/>
            <person name="Leebens-Mack J.H."/>
            <person name="Mockler T."/>
            <person name="Bennetzen J.L."/>
            <person name="Freeling M."/>
            <person name="Sankoff D."/>
            <person name="Paterson A.H."/>
            <person name="Zhu X."/>
            <person name="Yang X."/>
            <person name="Smith J.A."/>
            <person name="Cushman J.C."/>
            <person name="Paull R.E."/>
            <person name="Yu Q."/>
        </authorList>
    </citation>
    <scope>NUCLEOTIDE SEQUENCE [LARGE SCALE GENOMIC DNA]</scope>
    <source>
        <strain evidence="5">cv. F153</strain>
    </source>
</reference>
<dbReference type="AlphaFoldDB" id="A0A6P5GHZ1"/>
<evidence type="ECO:0000256" key="1">
    <source>
        <dbReference type="ARBA" id="ARBA00022723"/>
    </source>
</evidence>
<keyword evidence="1" id="KW-0479">Metal-binding</keyword>
<dbReference type="PANTHER" id="PTHR47841:SF16">
    <property type="entry name" value="DC1 DOMAIN-CONTAINING PROTEIN"/>
    <property type="match status" value="1"/>
</dbReference>
<dbReference type="SUPFAM" id="SSF57889">
    <property type="entry name" value="Cysteine-rich domain"/>
    <property type="match status" value="2"/>
</dbReference>
<dbReference type="InterPro" id="IPR002219">
    <property type="entry name" value="PKC_DAG/PE"/>
</dbReference>
<dbReference type="Gramene" id="Aco003937.1.mrna1">
    <property type="protein sequence ID" value="Aco003937.1.mrna1.cds1"/>
    <property type="gene ID" value="Aco003937.1.path1"/>
</dbReference>
<dbReference type="Proteomes" id="UP000515123">
    <property type="component" value="Linkage group 15"/>
</dbReference>
<evidence type="ECO:0000259" key="4">
    <source>
        <dbReference type="PROSITE" id="PS50081"/>
    </source>
</evidence>
<keyword evidence="2" id="KW-0677">Repeat</keyword>
<dbReference type="PANTHER" id="PTHR47841">
    <property type="entry name" value="DIACYLGLYCEROL KINASE THETA-LIKE-RELATED"/>
    <property type="match status" value="1"/>
</dbReference>
<evidence type="ECO:0000313" key="6">
    <source>
        <dbReference type="RefSeq" id="XP_020104935.1"/>
    </source>
</evidence>
<evidence type="ECO:0000256" key="2">
    <source>
        <dbReference type="ARBA" id="ARBA00022737"/>
    </source>
</evidence>
<dbReference type="Pfam" id="PF03107">
    <property type="entry name" value="C1_2"/>
    <property type="match status" value="3"/>
</dbReference>
<proteinExistence type="predicted"/>
<protein>
    <submittedName>
        <fullName evidence="6">Diacylglycerol kinase theta-like</fullName>
    </submittedName>
</protein>
<dbReference type="InterPro" id="IPR004146">
    <property type="entry name" value="DC1"/>
</dbReference>
<dbReference type="RefSeq" id="XP_020104935.1">
    <property type="nucleotide sequence ID" value="XM_020249346.1"/>
</dbReference>
<keyword evidence="3" id="KW-0862">Zinc</keyword>
<dbReference type="OrthoDB" id="1906545at2759"/>